<name>A0A424YT72_9EURY</name>
<comment type="caution">
    <text evidence="5">The sequence shown here is derived from an EMBL/GenBank/DDBJ whole genome shotgun (WGS) entry which is preliminary data.</text>
</comment>
<dbReference type="GO" id="GO:0004030">
    <property type="term" value="F:aldehyde dehydrogenase [NAD(P)+] activity"/>
    <property type="evidence" value="ECO:0007669"/>
    <property type="project" value="InterPro"/>
</dbReference>
<organism evidence="5 6">
    <name type="scientific">Methanosalsum natronophilum</name>
    <dbReference type="NCBI Taxonomy" id="768733"/>
    <lineage>
        <taxon>Archaea</taxon>
        <taxon>Methanobacteriati</taxon>
        <taxon>Methanobacteriota</taxon>
        <taxon>Stenosarchaea group</taxon>
        <taxon>Methanomicrobia</taxon>
        <taxon>Methanosarcinales</taxon>
        <taxon>Methanosarcinaceae</taxon>
        <taxon>Methanosalsum</taxon>
    </lineage>
</organism>
<keyword evidence="3" id="KW-0560">Oxidoreductase</keyword>
<evidence type="ECO:0000313" key="5">
    <source>
        <dbReference type="EMBL" id="RQD82177.1"/>
    </source>
</evidence>
<dbReference type="EMBL" id="QZAB01000472">
    <property type="protein sequence ID" value="RQD82177.1"/>
    <property type="molecule type" value="Genomic_DNA"/>
</dbReference>
<dbReference type="Gene3D" id="3.40.309.10">
    <property type="entry name" value="Aldehyde Dehydrogenase, Chain A, domain 2"/>
    <property type="match status" value="1"/>
</dbReference>
<evidence type="ECO:0000313" key="6">
    <source>
        <dbReference type="Proteomes" id="UP000284763"/>
    </source>
</evidence>
<dbReference type="SUPFAM" id="SSF53720">
    <property type="entry name" value="ALDH-like"/>
    <property type="match status" value="1"/>
</dbReference>
<dbReference type="InterPro" id="IPR016160">
    <property type="entry name" value="Ald_DH_CS_CYS"/>
</dbReference>
<dbReference type="Proteomes" id="UP000284763">
    <property type="component" value="Unassembled WGS sequence"/>
</dbReference>
<dbReference type="AlphaFoldDB" id="A0A424YT72"/>
<evidence type="ECO:0000256" key="1">
    <source>
        <dbReference type="ARBA" id="ARBA00009986"/>
    </source>
</evidence>
<dbReference type="CDD" id="cd07100">
    <property type="entry name" value="ALDH_SSADH1_GabD1"/>
    <property type="match status" value="1"/>
</dbReference>
<evidence type="ECO:0000256" key="2">
    <source>
        <dbReference type="ARBA" id="ARBA00022857"/>
    </source>
</evidence>
<feature type="domain" description="Aldehyde dehydrogenase" evidence="4">
    <location>
        <begin position="2"/>
        <end position="389"/>
    </location>
</feature>
<evidence type="ECO:0000256" key="3">
    <source>
        <dbReference type="ARBA" id="ARBA00023002"/>
    </source>
</evidence>
<dbReference type="PANTHER" id="PTHR43217:SF1">
    <property type="entry name" value="SUCCINATE SEMIALDEHYDE DEHYDROGENASE [NAD(P)+] SAD"/>
    <property type="match status" value="1"/>
</dbReference>
<keyword evidence="2" id="KW-0521">NADP</keyword>
<dbReference type="InterPro" id="IPR016163">
    <property type="entry name" value="Ald_DH_C"/>
</dbReference>
<dbReference type="Pfam" id="PF00171">
    <property type="entry name" value="Aldedh"/>
    <property type="match status" value="1"/>
</dbReference>
<dbReference type="InterPro" id="IPR016162">
    <property type="entry name" value="Ald_DH_N"/>
</dbReference>
<protein>
    <submittedName>
        <fullName evidence="5">NAD-dependent succinate-semialdehyde dehydrogenase</fullName>
    </submittedName>
</protein>
<dbReference type="Gene3D" id="3.40.605.10">
    <property type="entry name" value="Aldehyde Dehydrogenase, Chain A, domain 1"/>
    <property type="match status" value="1"/>
</dbReference>
<dbReference type="InterPro" id="IPR047110">
    <property type="entry name" value="GABD/Sad-like"/>
</dbReference>
<proteinExistence type="inferred from homology"/>
<feature type="non-terminal residue" evidence="5">
    <location>
        <position position="1"/>
    </location>
</feature>
<dbReference type="GO" id="GO:0004777">
    <property type="term" value="F:succinate-semialdehyde dehydrogenase (NAD+) activity"/>
    <property type="evidence" value="ECO:0007669"/>
    <property type="project" value="TreeGrafter"/>
</dbReference>
<comment type="similarity">
    <text evidence="1">Belongs to the aldehyde dehydrogenase family.</text>
</comment>
<dbReference type="InterPro" id="IPR044148">
    <property type="entry name" value="ALDH_GabD1-like"/>
</dbReference>
<reference evidence="5 6" key="1">
    <citation type="submission" date="2018-08" db="EMBL/GenBank/DDBJ databases">
        <title>The metabolism and importance of syntrophic acetate oxidation coupled to methane or sulfide production in haloalkaline environments.</title>
        <authorList>
            <person name="Timmers P.H.A."/>
            <person name="Vavourakis C.D."/>
            <person name="Sorokin D.Y."/>
            <person name="Sinninghe Damste J.S."/>
            <person name="Muyzer G."/>
            <person name="Stams A.J.M."/>
            <person name="Plugge C.M."/>
        </authorList>
    </citation>
    <scope>NUCLEOTIDE SEQUENCE [LARGE SCALE GENOMIC DNA]</scope>
    <source>
        <strain evidence="5">MSAO_Arc3</strain>
    </source>
</reference>
<dbReference type="InterPro" id="IPR015590">
    <property type="entry name" value="Aldehyde_DH_dom"/>
</dbReference>
<dbReference type="InterPro" id="IPR016161">
    <property type="entry name" value="Ald_DH/histidinol_DH"/>
</dbReference>
<dbReference type="FunFam" id="3.40.309.10:FF:000009">
    <property type="entry name" value="Aldehyde dehydrogenase A"/>
    <property type="match status" value="1"/>
</dbReference>
<dbReference type="PROSITE" id="PS00070">
    <property type="entry name" value="ALDEHYDE_DEHYDR_CYS"/>
    <property type="match status" value="1"/>
</dbReference>
<dbReference type="PANTHER" id="PTHR43217">
    <property type="entry name" value="SUCCINATE SEMIALDEHYDE DEHYDROGENASE [NAD(P)+] SAD"/>
    <property type="match status" value="1"/>
</dbReference>
<accession>A0A424YT72</accession>
<sequence>RRRENELATLITKEMGKPIKESLAEIEKCAWACDYFAEKTESFLKVEKLNTDASESFIEYRPMGTVLSIMPWNFPFWQALRFGVPAVAGGNTVLLKHASNVPLCAIELERIFVEAGFPEGIYQTLLIDGPTASSLISRPEINAVTLTGSLNAGSMVAQMAGKNIKKFVLELGGSDPFIVLKDADIEDAAKAAVKSRFQNNGQSCIAAKRILVDETVEEEFISYFLNYVKELRVGHPFDKQTDIGPLANETQLNILIDQVERTIKMGANILIEGGLDKREGYYYNPTVLNGLDSKSPVLQEEVFGPVAPIVPFKTQDEAVKIANSTEFGLGASIWGRDKRNALSVASSIDAGIFGINSPVASDPRVPFGGVKKSGVGRELYRIGMMEFMQPCAFKIF</sequence>
<gene>
    <name evidence="5" type="ORF">D5R95_07545</name>
</gene>
<evidence type="ECO:0000259" key="4">
    <source>
        <dbReference type="Pfam" id="PF00171"/>
    </source>
</evidence>